<dbReference type="PANTHER" id="PTHR33705:SF2">
    <property type="entry name" value="PHOSPHOCARRIER PROTEIN NPR"/>
    <property type="match status" value="1"/>
</dbReference>
<proteinExistence type="predicted"/>
<evidence type="ECO:0000256" key="2">
    <source>
        <dbReference type="ARBA" id="ARBA00004496"/>
    </source>
</evidence>
<dbReference type="RefSeq" id="WP_002607376.1">
    <property type="nucleotide sequence ID" value="NZ_BAAACC010000020.1"/>
</dbReference>
<evidence type="ECO:0000259" key="6">
    <source>
        <dbReference type="PROSITE" id="PS51350"/>
    </source>
</evidence>
<protein>
    <recommendedName>
        <fullName evidence="3">Phosphocarrier protein HPr</fullName>
    </recommendedName>
</protein>
<dbReference type="NCBIfam" id="TIGR01003">
    <property type="entry name" value="PTS_HPr_family"/>
    <property type="match status" value="1"/>
</dbReference>
<keyword evidence="5" id="KW-0598">Phosphotransferase system</keyword>
<gene>
    <name evidence="7" type="ORF">CIAN88_12980</name>
    <name evidence="8" type="ORF">G4D54_03555</name>
</gene>
<evidence type="ECO:0000256" key="3">
    <source>
        <dbReference type="ARBA" id="ARBA00020422"/>
    </source>
</evidence>
<dbReference type="GO" id="GO:0005737">
    <property type="term" value="C:cytoplasm"/>
    <property type="evidence" value="ECO:0007669"/>
    <property type="project" value="UniProtKB-SubCell"/>
</dbReference>
<dbReference type="Gene3D" id="3.30.1340.10">
    <property type="entry name" value="HPr-like"/>
    <property type="match status" value="1"/>
</dbReference>
<dbReference type="InterPro" id="IPR000032">
    <property type="entry name" value="HPr-like"/>
</dbReference>
<evidence type="ECO:0000256" key="1">
    <source>
        <dbReference type="ARBA" id="ARBA00003681"/>
    </source>
</evidence>
<dbReference type="EMBL" id="CP048838">
    <property type="protein sequence ID" value="QJA01566.1"/>
    <property type="molecule type" value="Genomic_DNA"/>
</dbReference>
<feature type="domain" description="HPr" evidence="6">
    <location>
        <begin position="1"/>
        <end position="85"/>
    </location>
</feature>
<evidence type="ECO:0000256" key="4">
    <source>
        <dbReference type="ARBA" id="ARBA00022490"/>
    </source>
</evidence>
<keyword evidence="4" id="KW-0963">Cytoplasm</keyword>
<comment type="function">
    <text evidence="1">General (non sugar-specific) component of the phosphoenolpyruvate-dependent sugar phosphotransferase system (sugar PTS). This major carbohydrate active-transport system catalyzes the phosphorylation of incoming sugar substrates concomitantly with their translocation across the cell membrane. The phosphoryl group from phosphoenolpyruvate (PEP) is transferred to the phosphoryl carrier protein HPr by enzyme I. Phospho-HPr then transfers it to the PTS EIIA domain.</text>
</comment>
<sequence length="85" mass="9889">MITFQYTVKSHMGLHARPASDLSAMARKFSSTITVHSRRRSANVRRIVELMEINVGRNEILLFEIEGSDEQQAAEELRHYCERRL</sequence>
<reference evidence="8 10" key="2">
    <citation type="submission" date="2020-02" db="EMBL/GenBank/DDBJ databases">
        <authorList>
            <person name="Kociolek L.K."/>
            <person name="Ozer E.A."/>
        </authorList>
    </citation>
    <scope>NUCLEOTIDE SEQUENCE [LARGE SCALE GENOMIC DNA]</scope>
    <source>
        <strain evidence="8 10">ATCC 14501</strain>
    </source>
</reference>
<evidence type="ECO:0000313" key="10">
    <source>
        <dbReference type="Proteomes" id="UP000503330"/>
    </source>
</evidence>
<dbReference type="Pfam" id="PF00381">
    <property type="entry name" value="PTS-HPr"/>
    <property type="match status" value="1"/>
</dbReference>
<dbReference type="CDD" id="cd00367">
    <property type="entry name" value="PTS-HPr_like"/>
    <property type="match status" value="1"/>
</dbReference>
<dbReference type="InterPro" id="IPR001020">
    <property type="entry name" value="PTS_HPr_His_P_site"/>
</dbReference>
<dbReference type="GO" id="GO:0009401">
    <property type="term" value="P:phosphoenolpyruvate-dependent sugar phosphotransferase system"/>
    <property type="evidence" value="ECO:0007669"/>
    <property type="project" value="UniProtKB-KW"/>
</dbReference>
<evidence type="ECO:0000313" key="8">
    <source>
        <dbReference type="EMBL" id="QJA01566.1"/>
    </source>
</evidence>
<dbReference type="PRINTS" id="PR00107">
    <property type="entry name" value="PHOSPHOCPHPR"/>
</dbReference>
<organism evidence="7 9">
    <name type="scientific">Clostridium innocuum</name>
    <dbReference type="NCBI Taxonomy" id="1522"/>
    <lineage>
        <taxon>Bacteria</taxon>
        <taxon>Bacillati</taxon>
        <taxon>Bacillota</taxon>
        <taxon>Clostridia</taxon>
        <taxon>Eubacteriales</taxon>
        <taxon>Clostridiaceae</taxon>
        <taxon>Clostridium</taxon>
    </lineage>
</organism>
<evidence type="ECO:0000313" key="7">
    <source>
        <dbReference type="EMBL" id="KGJ52743.1"/>
    </source>
</evidence>
<dbReference type="GeneID" id="61924582"/>
<dbReference type="InterPro" id="IPR050399">
    <property type="entry name" value="HPr"/>
</dbReference>
<dbReference type="Proteomes" id="UP000503330">
    <property type="component" value="Chromosome"/>
</dbReference>
<evidence type="ECO:0000313" key="9">
    <source>
        <dbReference type="Proteomes" id="UP000030008"/>
    </source>
</evidence>
<evidence type="ECO:0000256" key="5">
    <source>
        <dbReference type="ARBA" id="ARBA00022683"/>
    </source>
</evidence>
<dbReference type="PANTHER" id="PTHR33705">
    <property type="entry name" value="PHOSPHOCARRIER PROTEIN HPR"/>
    <property type="match status" value="1"/>
</dbReference>
<name>A0A099I780_CLOIN</name>
<reference evidence="7 9" key="1">
    <citation type="submission" date="2014-08" db="EMBL/GenBank/DDBJ databases">
        <title>Clostridium innocuum, an unnegligible vancomycin-resistant pathogen causing extra-intestinal infections.</title>
        <authorList>
            <person name="Feng Y."/>
            <person name="Chiu C.-H."/>
        </authorList>
    </citation>
    <scope>NUCLEOTIDE SEQUENCE [LARGE SCALE GENOMIC DNA]</scope>
    <source>
        <strain evidence="7 9">AN88</strain>
    </source>
</reference>
<dbReference type="EMBL" id="JQIF01000054">
    <property type="protein sequence ID" value="KGJ52743.1"/>
    <property type="molecule type" value="Genomic_DNA"/>
</dbReference>
<dbReference type="InterPro" id="IPR035895">
    <property type="entry name" value="HPr-like_sf"/>
</dbReference>
<dbReference type="SUPFAM" id="SSF55594">
    <property type="entry name" value="HPr-like"/>
    <property type="match status" value="1"/>
</dbReference>
<dbReference type="PROSITE" id="PS00369">
    <property type="entry name" value="PTS_HPR_HIS"/>
    <property type="match status" value="1"/>
</dbReference>
<dbReference type="Proteomes" id="UP000030008">
    <property type="component" value="Unassembled WGS sequence"/>
</dbReference>
<dbReference type="AlphaFoldDB" id="A0A099I780"/>
<accession>A0A099I780</accession>
<dbReference type="PROSITE" id="PS51350">
    <property type="entry name" value="PTS_HPR_DOM"/>
    <property type="match status" value="1"/>
</dbReference>
<comment type="subcellular location">
    <subcellularLocation>
        <location evidence="2">Cytoplasm</location>
    </subcellularLocation>
</comment>